<evidence type="ECO:0000313" key="2">
    <source>
        <dbReference type="EMBL" id="MBB5224735.1"/>
    </source>
</evidence>
<dbReference type="EMBL" id="JACHFQ010000001">
    <property type="protein sequence ID" value="MBB5224735.1"/>
    <property type="molecule type" value="Genomic_DNA"/>
</dbReference>
<keyword evidence="1" id="KW-0812">Transmembrane</keyword>
<dbReference type="Proteomes" id="UP000518887">
    <property type="component" value="Unassembled WGS sequence"/>
</dbReference>
<comment type="caution">
    <text evidence="2">The sequence shown here is derived from an EMBL/GenBank/DDBJ whole genome shotgun (WGS) entry which is preliminary data.</text>
</comment>
<name>A0A7W8LKW3_9SPIR</name>
<proteinExistence type="predicted"/>
<keyword evidence="3" id="KW-1185">Reference proteome</keyword>
<keyword evidence="1" id="KW-1133">Transmembrane helix</keyword>
<evidence type="ECO:0000313" key="3">
    <source>
        <dbReference type="Proteomes" id="UP000518887"/>
    </source>
</evidence>
<accession>A0A7W8LKW3</accession>
<keyword evidence="1" id="KW-0472">Membrane</keyword>
<sequence length="148" mass="17092">MKLRNEKLRISRIIFFLLVVMIAVAEFISCTTGDNEKSSETVTRYGYKLNYNDSYHRVVKYTAINDGDDTFEVKECSIHFFSKSNENYQKRTGAELCDIVATNAVPPSSSKTLIAEKESFQTLRSSMSDIVQTFHINKGLKYTIYYYF</sequence>
<dbReference type="RefSeq" id="WP_184656340.1">
    <property type="nucleotide sequence ID" value="NZ_JACHFQ010000001.1"/>
</dbReference>
<dbReference type="AlphaFoldDB" id="A0A7W8LKW3"/>
<reference evidence="2 3" key="1">
    <citation type="submission" date="2020-08" db="EMBL/GenBank/DDBJ databases">
        <title>Genomic Encyclopedia of Type Strains, Phase IV (KMG-IV): sequencing the most valuable type-strain genomes for metagenomic binning, comparative biology and taxonomic classification.</title>
        <authorList>
            <person name="Goeker M."/>
        </authorList>
    </citation>
    <scope>NUCLEOTIDE SEQUENCE [LARGE SCALE GENOMIC DNA]</scope>
    <source>
        <strain evidence="2 3">DSM 103462</strain>
    </source>
</reference>
<feature type="transmembrane region" description="Helical" evidence="1">
    <location>
        <begin position="12"/>
        <end position="29"/>
    </location>
</feature>
<evidence type="ECO:0000256" key="1">
    <source>
        <dbReference type="SAM" id="Phobius"/>
    </source>
</evidence>
<gene>
    <name evidence="2" type="ORF">HNP76_000075</name>
</gene>
<protein>
    <submittedName>
        <fullName evidence="2">Uncharacterized protein</fullName>
    </submittedName>
</protein>
<organism evidence="2 3">
    <name type="scientific">Treponema ruminis</name>
    <dbReference type="NCBI Taxonomy" id="744515"/>
    <lineage>
        <taxon>Bacteria</taxon>
        <taxon>Pseudomonadati</taxon>
        <taxon>Spirochaetota</taxon>
        <taxon>Spirochaetia</taxon>
        <taxon>Spirochaetales</taxon>
        <taxon>Treponemataceae</taxon>
        <taxon>Treponema</taxon>
    </lineage>
</organism>